<comment type="subcellular location">
    <subcellularLocation>
        <location evidence="1">Membrane</location>
        <topology evidence="1">Multi-pass membrane protein</topology>
    </subcellularLocation>
</comment>
<feature type="transmembrane region" description="Helical" evidence="3">
    <location>
        <begin position="386"/>
        <end position="406"/>
    </location>
</feature>
<feature type="transmembrane region" description="Helical" evidence="3">
    <location>
        <begin position="26"/>
        <end position="50"/>
    </location>
</feature>
<dbReference type="Proteomes" id="UP001610444">
    <property type="component" value="Unassembled WGS sequence"/>
</dbReference>
<protein>
    <submittedName>
        <fullName evidence="5">Monocarboxylate transporter</fullName>
    </submittedName>
</protein>
<sequence length="447" mass="47538">MGSPTEVPADAPNGHPATKHIRRRSYVLIVIAGFMLNFTACGVVFAYGVFQAEYEKMSNQENTPFTGASSAETALIGSLGAAIMKLVSPFVVAWCKCFGPRPVVSAGGLIFGLAHVLASLGTASWHFHLTQGVMLGIGSGLSYMPSMVVPPTWFSRRLGLALGFISAGTGIGGLVFAPVIQSCIAGMGFRNTLRLVGCVFAALIWASGAVFHWEPSTAAQLREEAARTPLASRLFHFRLPPRATVKQSKFIAQLLNGIFQSAAYNTPVFYISSYAQSLGYSEATGANFTSLSNACNAIGKIAIGFLADYTGRLNAFFGVTLFSMLGTVGLWVPSTLVASRDAPAAKACFIVFTICYGLFASAYVGLFSPVLVELFGRPQQPRISSVMYTVQGAASLLGTPLAGLMVRFDNGVNTPRGYLDTSIFVTALLVACTVTSAWVLWRHRATL</sequence>
<dbReference type="SUPFAM" id="SSF103473">
    <property type="entry name" value="MFS general substrate transporter"/>
    <property type="match status" value="1"/>
</dbReference>
<evidence type="ECO:0000259" key="4">
    <source>
        <dbReference type="PROSITE" id="PS50850"/>
    </source>
</evidence>
<feature type="transmembrane region" description="Helical" evidence="3">
    <location>
        <begin position="192"/>
        <end position="213"/>
    </location>
</feature>
<proteinExistence type="inferred from homology"/>
<dbReference type="InterPro" id="IPR020846">
    <property type="entry name" value="MFS_dom"/>
</dbReference>
<feature type="transmembrane region" description="Helical" evidence="3">
    <location>
        <begin position="158"/>
        <end position="180"/>
    </location>
</feature>
<dbReference type="Gene3D" id="1.20.1250.20">
    <property type="entry name" value="MFS general substrate transporter like domains"/>
    <property type="match status" value="2"/>
</dbReference>
<gene>
    <name evidence="5" type="ORF">BJX68DRAFT_277522</name>
</gene>
<name>A0ABR4JXY3_9EURO</name>
<evidence type="ECO:0000256" key="3">
    <source>
        <dbReference type="SAM" id="Phobius"/>
    </source>
</evidence>
<evidence type="ECO:0000313" key="5">
    <source>
        <dbReference type="EMBL" id="KAL2844906.1"/>
    </source>
</evidence>
<organism evidence="5 6">
    <name type="scientific">Aspergillus pseudodeflectus</name>
    <dbReference type="NCBI Taxonomy" id="176178"/>
    <lineage>
        <taxon>Eukaryota</taxon>
        <taxon>Fungi</taxon>
        <taxon>Dikarya</taxon>
        <taxon>Ascomycota</taxon>
        <taxon>Pezizomycotina</taxon>
        <taxon>Eurotiomycetes</taxon>
        <taxon>Eurotiomycetidae</taxon>
        <taxon>Eurotiales</taxon>
        <taxon>Aspergillaceae</taxon>
        <taxon>Aspergillus</taxon>
        <taxon>Aspergillus subgen. Nidulantes</taxon>
    </lineage>
</organism>
<keyword evidence="3" id="KW-0812">Transmembrane</keyword>
<feature type="transmembrane region" description="Helical" evidence="3">
    <location>
        <begin position="315"/>
        <end position="332"/>
    </location>
</feature>
<dbReference type="EMBL" id="JBFXLR010000039">
    <property type="protein sequence ID" value="KAL2844906.1"/>
    <property type="molecule type" value="Genomic_DNA"/>
</dbReference>
<feature type="transmembrane region" description="Helical" evidence="3">
    <location>
        <begin position="418"/>
        <end position="441"/>
    </location>
</feature>
<evidence type="ECO:0000256" key="2">
    <source>
        <dbReference type="ARBA" id="ARBA00006727"/>
    </source>
</evidence>
<feature type="transmembrane region" description="Helical" evidence="3">
    <location>
        <begin position="344"/>
        <end position="366"/>
    </location>
</feature>
<comment type="caution">
    <text evidence="5">The sequence shown here is derived from an EMBL/GenBank/DDBJ whole genome shotgun (WGS) entry which is preliminary data.</text>
</comment>
<accession>A0ABR4JXY3</accession>
<dbReference type="InterPro" id="IPR036259">
    <property type="entry name" value="MFS_trans_sf"/>
</dbReference>
<dbReference type="Pfam" id="PF07690">
    <property type="entry name" value="MFS_1"/>
    <property type="match status" value="1"/>
</dbReference>
<feature type="transmembrane region" description="Helical" evidence="3">
    <location>
        <begin position="74"/>
        <end position="94"/>
    </location>
</feature>
<dbReference type="GeneID" id="98163511"/>
<dbReference type="InterPro" id="IPR011701">
    <property type="entry name" value="MFS"/>
</dbReference>
<dbReference type="PROSITE" id="PS50850">
    <property type="entry name" value="MFS"/>
    <property type="match status" value="1"/>
</dbReference>
<keyword evidence="3" id="KW-1133">Transmembrane helix</keyword>
<keyword evidence="3" id="KW-0472">Membrane</keyword>
<dbReference type="PANTHER" id="PTHR11360:SF284">
    <property type="entry name" value="EG:103B4.3 PROTEIN-RELATED"/>
    <property type="match status" value="1"/>
</dbReference>
<evidence type="ECO:0000313" key="6">
    <source>
        <dbReference type="Proteomes" id="UP001610444"/>
    </source>
</evidence>
<reference evidence="5 6" key="1">
    <citation type="submission" date="2024-07" db="EMBL/GenBank/DDBJ databases">
        <title>Section-level genome sequencing and comparative genomics of Aspergillus sections Usti and Cavernicolus.</title>
        <authorList>
            <consortium name="Lawrence Berkeley National Laboratory"/>
            <person name="Nybo J.L."/>
            <person name="Vesth T.C."/>
            <person name="Theobald S."/>
            <person name="Frisvad J.C."/>
            <person name="Larsen T.O."/>
            <person name="Kjaerboelling I."/>
            <person name="Rothschild-Mancinelli K."/>
            <person name="Lyhne E.K."/>
            <person name="Kogle M.E."/>
            <person name="Barry K."/>
            <person name="Clum A."/>
            <person name="Na H."/>
            <person name="Ledsgaard L."/>
            <person name="Lin J."/>
            <person name="Lipzen A."/>
            <person name="Kuo A."/>
            <person name="Riley R."/>
            <person name="Mondo S."/>
            <person name="LaButti K."/>
            <person name="Haridas S."/>
            <person name="Pangalinan J."/>
            <person name="Salamov A.A."/>
            <person name="Simmons B.A."/>
            <person name="Magnuson J.K."/>
            <person name="Chen J."/>
            <person name="Drula E."/>
            <person name="Henrissat B."/>
            <person name="Wiebenga A."/>
            <person name="Lubbers R.J."/>
            <person name="Gomes A.C."/>
            <person name="Macurrencykelacurrency M.R."/>
            <person name="Stajich J."/>
            <person name="Grigoriev I.V."/>
            <person name="Mortensen U.H."/>
            <person name="De vries R.P."/>
            <person name="Baker S.E."/>
            <person name="Andersen M.R."/>
        </authorList>
    </citation>
    <scope>NUCLEOTIDE SEQUENCE [LARGE SCALE GENOMIC DNA]</scope>
    <source>
        <strain evidence="5 6">CBS 756.74</strain>
    </source>
</reference>
<dbReference type="PANTHER" id="PTHR11360">
    <property type="entry name" value="MONOCARBOXYLATE TRANSPORTER"/>
    <property type="match status" value="1"/>
</dbReference>
<dbReference type="RefSeq" id="XP_070896372.1">
    <property type="nucleotide sequence ID" value="XM_071048347.1"/>
</dbReference>
<comment type="similarity">
    <text evidence="2">Belongs to the major facilitator superfamily. Monocarboxylate porter (TC 2.A.1.13) family.</text>
</comment>
<evidence type="ECO:0000256" key="1">
    <source>
        <dbReference type="ARBA" id="ARBA00004141"/>
    </source>
</evidence>
<keyword evidence="6" id="KW-1185">Reference proteome</keyword>
<dbReference type="InterPro" id="IPR050327">
    <property type="entry name" value="Proton-linked_MCT"/>
</dbReference>
<feature type="transmembrane region" description="Helical" evidence="3">
    <location>
        <begin position="106"/>
        <end position="127"/>
    </location>
</feature>
<feature type="domain" description="Major facilitator superfamily (MFS) profile" evidence="4">
    <location>
        <begin position="25"/>
        <end position="444"/>
    </location>
</feature>